<protein>
    <submittedName>
        <fullName evidence="1">Uncharacterized protein</fullName>
    </submittedName>
</protein>
<reference evidence="1 2" key="1">
    <citation type="journal article" date="2024" name="G3 (Bethesda)">
        <title>Genome assembly of Hibiscus sabdariffa L. provides insights into metabolisms of medicinal natural products.</title>
        <authorList>
            <person name="Kim T."/>
        </authorList>
    </citation>
    <scope>NUCLEOTIDE SEQUENCE [LARGE SCALE GENOMIC DNA]</scope>
    <source>
        <strain evidence="1">TK-2024</strain>
        <tissue evidence="1">Old leaves</tissue>
    </source>
</reference>
<accession>A0ABR2GFD4</accession>
<dbReference type="Proteomes" id="UP001472677">
    <property type="component" value="Unassembled WGS sequence"/>
</dbReference>
<comment type="caution">
    <text evidence="1">The sequence shown here is derived from an EMBL/GenBank/DDBJ whole genome shotgun (WGS) entry which is preliminary data.</text>
</comment>
<sequence length="108" mass="12235">MLLSGSAMIYEQCRKPVPLCPYNFRRCRSSNICRRSSAQQFEHDARIEAFSTWVIPSTCQVGDRDRRSINGAEMLPRKGSVPVEELSSPTPFPSLLYIPNKTQYPPNG</sequence>
<name>A0ABR2GFD4_9ROSI</name>
<evidence type="ECO:0000313" key="1">
    <source>
        <dbReference type="EMBL" id="KAK8601525.1"/>
    </source>
</evidence>
<dbReference type="EMBL" id="JBBPBM010000001">
    <property type="protein sequence ID" value="KAK8601525.1"/>
    <property type="molecule type" value="Genomic_DNA"/>
</dbReference>
<keyword evidence="2" id="KW-1185">Reference proteome</keyword>
<gene>
    <name evidence="1" type="ORF">V6N12_051355</name>
</gene>
<evidence type="ECO:0000313" key="2">
    <source>
        <dbReference type="Proteomes" id="UP001472677"/>
    </source>
</evidence>
<organism evidence="1 2">
    <name type="scientific">Hibiscus sabdariffa</name>
    <name type="common">roselle</name>
    <dbReference type="NCBI Taxonomy" id="183260"/>
    <lineage>
        <taxon>Eukaryota</taxon>
        <taxon>Viridiplantae</taxon>
        <taxon>Streptophyta</taxon>
        <taxon>Embryophyta</taxon>
        <taxon>Tracheophyta</taxon>
        <taxon>Spermatophyta</taxon>
        <taxon>Magnoliopsida</taxon>
        <taxon>eudicotyledons</taxon>
        <taxon>Gunneridae</taxon>
        <taxon>Pentapetalae</taxon>
        <taxon>rosids</taxon>
        <taxon>malvids</taxon>
        <taxon>Malvales</taxon>
        <taxon>Malvaceae</taxon>
        <taxon>Malvoideae</taxon>
        <taxon>Hibiscus</taxon>
    </lineage>
</organism>
<proteinExistence type="predicted"/>